<dbReference type="Proteomes" id="UP000265520">
    <property type="component" value="Unassembled WGS sequence"/>
</dbReference>
<evidence type="ECO:0000256" key="1">
    <source>
        <dbReference type="SAM" id="MobiDB-lite"/>
    </source>
</evidence>
<evidence type="ECO:0000313" key="2">
    <source>
        <dbReference type="EMBL" id="MCH90116.1"/>
    </source>
</evidence>
<evidence type="ECO:0000313" key="3">
    <source>
        <dbReference type="Proteomes" id="UP000265520"/>
    </source>
</evidence>
<gene>
    <name evidence="2" type="ORF">A2U01_0011023</name>
</gene>
<feature type="compositionally biased region" description="Polar residues" evidence="1">
    <location>
        <begin position="1"/>
        <end position="10"/>
    </location>
</feature>
<reference evidence="2 3" key="1">
    <citation type="journal article" date="2018" name="Front. Plant Sci.">
        <title>Red Clover (Trifolium pratense) and Zigzag Clover (T. medium) - A Picture of Genomic Similarities and Differences.</title>
        <authorList>
            <person name="Dluhosova J."/>
            <person name="Istvanek J."/>
            <person name="Nedelnik J."/>
            <person name="Repkova J."/>
        </authorList>
    </citation>
    <scope>NUCLEOTIDE SEQUENCE [LARGE SCALE GENOMIC DNA]</scope>
    <source>
        <strain evidence="3">cv. 10/8</strain>
        <tissue evidence="2">Leaf</tissue>
    </source>
</reference>
<feature type="compositionally biased region" description="Polar residues" evidence="1">
    <location>
        <begin position="71"/>
        <end position="80"/>
    </location>
</feature>
<dbReference type="AlphaFoldDB" id="A0A392MRC2"/>
<keyword evidence="3" id="KW-1185">Reference proteome</keyword>
<organism evidence="2 3">
    <name type="scientific">Trifolium medium</name>
    <dbReference type="NCBI Taxonomy" id="97028"/>
    <lineage>
        <taxon>Eukaryota</taxon>
        <taxon>Viridiplantae</taxon>
        <taxon>Streptophyta</taxon>
        <taxon>Embryophyta</taxon>
        <taxon>Tracheophyta</taxon>
        <taxon>Spermatophyta</taxon>
        <taxon>Magnoliopsida</taxon>
        <taxon>eudicotyledons</taxon>
        <taxon>Gunneridae</taxon>
        <taxon>Pentapetalae</taxon>
        <taxon>rosids</taxon>
        <taxon>fabids</taxon>
        <taxon>Fabales</taxon>
        <taxon>Fabaceae</taxon>
        <taxon>Papilionoideae</taxon>
        <taxon>50 kb inversion clade</taxon>
        <taxon>NPAAA clade</taxon>
        <taxon>Hologalegina</taxon>
        <taxon>IRL clade</taxon>
        <taxon>Trifolieae</taxon>
        <taxon>Trifolium</taxon>
    </lineage>
</organism>
<dbReference type="EMBL" id="LXQA010017613">
    <property type="protein sequence ID" value="MCH90116.1"/>
    <property type="molecule type" value="Genomic_DNA"/>
</dbReference>
<protein>
    <submittedName>
        <fullName evidence="2">Uncharacterized protein</fullName>
    </submittedName>
</protein>
<feature type="region of interest" description="Disordered" evidence="1">
    <location>
        <begin position="1"/>
        <end position="35"/>
    </location>
</feature>
<name>A0A392MRC2_9FABA</name>
<comment type="caution">
    <text evidence="2">The sequence shown here is derived from an EMBL/GenBank/DDBJ whole genome shotgun (WGS) entry which is preliminary data.</text>
</comment>
<feature type="region of interest" description="Disordered" evidence="1">
    <location>
        <begin position="71"/>
        <end position="125"/>
    </location>
</feature>
<accession>A0A392MRC2</accession>
<sequence>MILGTLSNLEPTCENGMGAVTGPIPPRDPSSSNAPWPLYGLPVGYTPPGYVPPPTEGPTIAQVIQVPVGNNNEVPANQLGTPHAQLRRATPQENFEDPRNAYQGPDPQNGGPGTNFAIPQIEEAQ</sequence>
<proteinExistence type="predicted"/>